<gene>
    <name evidence="1" type="ORF">GCM10009431_26030</name>
</gene>
<reference evidence="1 2" key="1">
    <citation type="journal article" date="2019" name="Int. J. Syst. Evol. Microbiol.">
        <title>The Global Catalogue of Microorganisms (GCM) 10K type strain sequencing project: providing services to taxonomists for standard genome sequencing and annotation.</title>
        <authorList>
            <consortium name="The Broad Institute Genomics Platform"/>
            <consortium name="The Broad Institute Genome Sequencing Center for Infectious Disease"/>
            <person name="Wu L."/>
            <person name="Ma J."/>
        </authorList>
    </citation>
    <scope>NUCLEOTIDE SEQUENCE [LARGE SCALE GENOMIC DNA]</scope>
    <source>
        <strain evidence="1 2">JCM 15976</strain>
    </source>
</reference>
<dbReference type="EMBL" id="BAAAGF010000004">
    <property type="protein sequence ID" value="GAA0748003.1"/>
    <property type="molecule type" value="Genomic_DNA"/>
</dbReference>
<accession>A0ABN1JWP6</accession>
<evidence type="ECO:0008006" key="3">
    <source>
        <dbReference type="Google" id="ProtNLM"/>
    </source>
</evidence>
<protein>
    <recommendedName>
        <fullName evidence="3">SpoIIAA-like protein</fullName>
    </recommendedName>
</protein>
<proteinExistence type="predicted"/>
<name>A0ABN1JWP6_9FLAO</name>
<evidence type="ECO:0000313" key="2">
    <source>
        <dbReference type="Proteomes" id="UP001500736"/>
    </source>
</evidence>
<evidence type="ECO:0000313" key="1">
    <source>
        <dbReference type="EMBL" id="GAA0748003.1"/>
    </source>
</evidence>
<sequence>MISVKHTPLYEQVLKEFNYEFGDVFVFKGYLISEISEGINFTWEDHGNRIVEDVSKFIGGNGADIVYLSHRIHSYSVKPNGWVKFFKGNYALKGYGVVGYSSKSFLNTLIESLFFTQKIRRFNDLDAAVQWATHDILTNADS</sequence>
<comment type="caution">
    <text evidence="1">The sequence shown here is derived from an EMBL/GenBank/DDBJ whole genome shotgun (WGS) entry which is preliminary data.</text>
</comment>
<organism evidence="1 2">
    <name type="scientific">Gaetbulibacter jejuensis</name>
    <dbReference type="NCBI Taxonomy" id="584607"/>
    <lineage>
        <taxon>Bacteria</taxon>
        <taxon>Pseudomonadati</taxon>
        <taxon>Bacteroidota</taxon>
        <taxon>Flavobacteriia</taxon>
        <taxon>Flavobacteriales</taxon>
        <taxon>Flavobacteriaceae</taxon>
        <taxon>Gaetbulibacter</taxon>
    </lineage>
</organism>
<dbReference type="RefSeq" id="WP_131508316.1">
    <property type="nucleotide sequence ID" value="NZ_BAAAGF010000004.1"/>
</dbReference>
<keyword evidence="2" id="KW-1185">Reference proteome</keyword>
<dbReference type="Proteomes" id="UP001500736">
    <property type="component" value="Unassembled WGS sequence"/>
</dbReference>